<dbReference type="EMBL" id="MH252533">
    <property type="protein sequence ID" value="AWJ63858.1"/>
    <property type="molecule type" value="Genomic_DNA"/>
</dbReference>
<name>A0A2S1WB89_GANTS</name>
<dbReference type="GeneID" id="36953208"/>
<keyword evidence="1" id="KW-0496">Mitochondrion</keyword>
<dbReference type="RefSeq" id="YP_009493063.1">
    <property type="nucleotide sequence ID" value="NC_037936.1"/>
</dbReference>
<geneLocation type="mitochondrion" evidence="1"/>
<dbReference type="AlphaFoldDB" id="A0A2S1WB89"/>
<sequence>MMHLLVHLNRRNLLINTELLIHRCSGGRLIINNRSNLFEQLNGLVTTHLSTNNLLVESNDGSISSTSPVIIVDGFGLKVIVSAYYESVWDRVVPINKFAVCDSDSQLITYLNKSKSEWLQEWRLYSLNPLTNTLIRNDATIFCDTMFTGISHLYSDIRFNRELGIRMGQVLVLYQGIGSPRLNVYLYHPCELEMFKKRTALNLGNYTYDSRLEITIDRFMERNRGPY</sequence>
<proteinExistence type="predicted"/>
<reference evidence="1" key="1">
    <citation type="journal article" date="2019" name="Int. J. Biol. Macromol.">
        <title>The complete mitochondrial genomes of five important medicinal Ganoderma species: Features, evolution, and phylogeny.</title>
        <authorList>
            <person name="Li Q."/>
            <person name="Xiang D."/>
            <person name="Wan Y."/>
            <person name="Wu Q."/>
            <person name="Wu X."/>
            <person name="Ma C."/>
            <person name="Song Y."/>
            <person name="Zhao G."/>
            <person name="Huang W."/>
        </authorList>
    </citation>
    <scope>NUCLEOTIDE SEQUENCE</scope>
</reference>
<evidence type="ECO:0000313" key="1">
    <source>
        <dbReference type="EMBL" id="AWJ63858.1"/>
    </source>
</evidence>
<protein>
    <submittedName>
        <fullName evidence="1">Uncharacterized protein</fullName>
    </submittedName>
</protein>
<gene>
    <name evidence="1" type="primary">orf227</name>
</gene>
<organism evidence="1">
    <name type="scientific">Ganoderma tsugae</name>
    <name type="common">Hemlock varnish shelf mushroom</name>
    <name type="synonym">Polyporus tsugae</name>
    <dbReference type="NCBI Taxonomy" id="2075311"/>
    <lineage>
        <taxon>Eukaryota</taxon>
        <taxon>Fungi</taxon>
        <taxon>Dikarya</taxon>
        <taxon>Basidiomycota</taxon>
        <taxon>Agaricomycotina</taxon>
        <taxon>Agaricomycetes</taxon>
        <taxon>Polyporales</taxon>
        <taxon>Polyporaceae</taxon>
        <taxon>Polyporus</taxon>
    </lineage>
</organism>
<accession>A0A2S1WB89</accession>